<evidence type="ECO:0000313" key="3">
    <source>
        <dbReference type="Proteomes" id="UP001454036"/>
    </source>
</evidence>
<dbReference type="EMBL" id="BAABME010008275">
    <property type="protein sequence ID" value="GAA0172766.1"/>
    <property type="molecule type" value="Genomic_DNA"/>
</dbReference>
<protein>
    <submittedName>
        <fullName evidence="2">Uncharacterized protein</fullName>
    </submittedName>
</protein>
<sequence>MSTRIKRAASKSRFHLREGLIQPSFKNATIIRGGKPGDKEVLSCYVLHENELQALITWREIEFQRWTPFFTLKRRGLTREDGRLTWVDKRARDARKRQRQEDDDDENSDELPRRSIHDKLNALEEGQAKLHQEVQGL</sequence>
<gene>
    <name evidence="2" type="ORF">LIER_26523</name>
</gene>
<accession>A0AAV3RAR1</accession>
<name>A0AAV3RAR1_LITER</name>
<comment type="caution">
    <text evidence="2">The sequence shown here is derived from an EMBL/GenBank/DDBJ whole genome shotgun (WGS) entry which is preliminary data.</text>
</comment>
<dbReference type="AlphaFoldDB" id="A0AAV3RAR1"/>
<evidence type="ECO:0000313" key="2">
    <source>
        <dbReference type="EMBL" id="GAA0172766.1"/>
    </source>
</evidence>
<evidence type="ECO:0000256" key="1">
    <source>
        <dbReference type="SAM" id="MobiDB-lite"/>
    </source>
</evidence>
<organism evidence="2 3">
    <name type="scientific">Lithospermum erythrorhizon</name>
    <name type="common">Purple gromwell</name>
    <name type="synonym">Lithospermum officinale var. erythrorhizon</name>
    <dbReference type="NCBI Taxonomy" id="34254"/>
    <lineage>
        <taxon>Eukaryota</taxon>
        <taxon>Viridiplantae</taxon>
        <taxon>Streptophyta</taxon>
        <taxon>Embryophyta</taxon>
        <taxon>Tracheophyta</taxon>
        <taxon>Spermatophyta</taxon>
        <taxon>Magnoliopsida</taxon>
        <taxon>eudicotyledons</taxon>
        <taxon>Gunneridae</taxon>
        <taxon>Pentapetalae</taxon>
        <taxon>asterids</taxon>
        <taxon>lamiids</taxon>
        <taxon>Boraginales</taxon>
        <taxon>Boraginaceae</taxon>
        <taxon>Boraginoideae</taxon>
        <taxon>Lithospermeae</taxon>
        <taxon>Lithospermum</taxon>
    </lineage>
</organism>
<keyword evidence="3" id="KW-1185">Reference proteome</keyword>
<dbReference type="Proteomes" id="UP001454036">
    <property type="component" value="Unassembled WGS sequence"/>
</dbReference>
<reference evidence="2 3" key="1">
    <citation type="submission" date="2024-01" db="EMBL/GenBank/DDBJ databases">
        <title>The complete chloroplast genome sequence of Lithospermum erythrorhizon: insights into the phylogenetic relationship among Boraginaceae species and the maternal lineages of purple gromwells.</title>
        <authorList>
            <person name="Okada T."/>
            <person name="Watanabe K."/>
        </authorList>
    </citation>
    <scope>NUCLEOTIDE SEQUENCE [LARGE SCALE GENOMIC DNA]</scope>
</reference>
<feature type="region of interest" description="Disordered" evidence="1">
    <location>
        <begin position="88"/>
        <end position="117"/>
    </location>
</feature>
<proteinExistence type="predicted"/>